<dbReference type="EMBL" id="MCFC01000006">
    <property type="protein sequence ID" value="ORY33498.1"/>
    <property type="molecule type" value="Genomic_DNA"/>
</dbReference>
<dbReference type="GO" id="GO:0012505">
    <property type="term" value="C:endomembrane system"/>
    <property type="evidence" value="ECO:0007669"/>
    <property type="project" value="UniProtKB-ARBA"/>
</dbReference>
<evidence type="ECO:0000313" key="10">
    <source>
        <dbReference type="Proteomes" id="UP000193986"/>
    </source>
</evidence>
<keyword evidence="2" id="KW-0813">Transport</keyword>
<name>A0A1Y2BF82_9TREE</name>
<evidence type="ECO:0000256" key="7">
    <source>
        <dbReference type="SAM" id="Phobius"/>
    </source>
</evidence>
<dbReference type="CDD" id="cd15859">
    <property type="entry name" value="SNARE_SYN8"/>
    <property type="match status" value="1"/>
</dbReference>
<keyword evidence="3 7" id="KW-0812">Transmembrane</keyword>
<evidence type="ECO:0000256" key="5">
    <source>
        <dbReference type="ARBA" id="ARBA00023136"/>
    </source>
</evidence>
<organism evidence="9 10">
    <name type="scientific">Naematelia encephala</name>
    <dbReference type="NCBI Taxonomy" id="71784"/>
    <lineage>
        <taxon>Eukaryota</taxon>
        <taxon>Fungi</taxon>
        <taxon>Dikarya</taxon>
        <taxon>Basidiomycota</taxon>
        <taxon>Agaricomycotina</taxon>
        <taxon>Tremellomycetes</taxon>
        <taxon>Tremellales</taxon>
        <taxon>Naemateliaceae</taxon>
        <taxon>Naematelia</taxon>
    </lineage>
</organism>
<feature type="domain" description="T-SNARE coiled-coil homology" evidence="8">
    <location>
        <begin position="195"/>
        <end position="257"/>
    </location>
</feature>
<feature type="compositionally biased region" description="Acidic residues" evidence="6">
    <location>
        <begin position="173"/>
        <end position="184"/>
    </location>
</feature>
<dbReference type="SUPFAM" id="SSF58038">
    <property type="entry name" value="SNARE fusion complex"/>
    <property type="match status" value="1"/>
</dbReference>
<feature type="region of interest" description="Disordered" evidence="6">
    <location>
        <begin position="108"/>
        <end position="196"/>
    </location>
</feature>
<dbReference type="Gene3D" id="1.20.5.110">
    <property type="match status" value="1"/>
</dbReference>
<dbReference type="InParanoid" id="A0A1Y2BF82"/>
<feature type="compositionally biased region" description="Basic and acidic residues" evidence="6">
    <location>
        <begin position="109"/>
        <end position="123"/>
    </location>
</feature>
<keyword evidence="4 7" id="KW-1133">Transmembrane helix</keyword>
<evidence type="ECO:0000256" key="6">
    <source>
        <dbReference type="SAM" id="MobiDB-lite"/>
    </source>
</evidence>
<dbReference type="GO" id="GO:0016020">
    <property type="term" value="C:membrane"/>
    <property type="evidence" value="ECO:0007669"/>
    <property type="project" value="UniProtKB-SubCell"/>
</dbReference>
<feature type="transmembrane region" description="Helical" evidence="7">
    <location>
        <begin position="264"/>
        <end position="284"/>
    </location>
</feature>
<dbReference type="InterPro" id="IPR000727">
    <property type="entry name" value="T_SNARE_dom"/>
</dbReference>
<feature type="compositionally biased region" description="Low complexity" evidence="6">
    <location>
        <begin position="126"/>
        <end position="147"/>
    </location>
</feature>
<evidence type="ECO:0000259" key="8">
    <source>
        <dbReference type="PROSITE" id="PS50192"/>
    </source>
</evidence>
<reference evidence="9 10" key="1">
    <citation type="submission" date="2016-07" db="EMBL/GenBank/DDBJ databases">
        <title>Pervasive Adenine N6-methylation of Active Genes in Fungi.</title>
        <authorList>
            <consortium name="DOE Joint Genome Institute"/>
            <person name="Mondo S.J."/>
            <person name="Dannebaum R.O."/>
            <person name="Kuo R.C."/>
            <person name="Labutti K."/>
            <person name="Haridas S."/>
            <person name="Kuo A."/>
            <person name="Salamov A."/>
            <person name="Ahrendt S.R."/>
            <person name="Lipzen A."/>
            <person name="Sullivan W."/>
            <person name="Andreopoulos W.B."/>
            <person name="Clum A."/>
            <person name="Lindquist E."/>
            <person name="Daum C."/>
            <person name="Ramamoorthy G.K."/>
            <person name="Gryganskyi A."/>
            <person name="Culley D."/>
            <person name="Magnuson J.K."/>
            <person name="James T.Y."/>
            <person name="O'Malley M.A."/>
            <person name="Stajich J.E."/>
            <person name="Spatafora J.W."/>
            <person name="Visel A."/>
            <person name="Grigoriev I.V."/>
        </authorList>
    </citation>
    <scope>NUCLEOTIDE SEQUENCE [LARGE SCALE GENOMIC DNA]</scope>
    <source>
        <strain evidence="9 10">68-887.2</strain>
    </source>
</reference>
<dbReference type="PANTHER" id="PTHR12791">
    <property type="entry name" value="GOLGI SNARE BET1-RELATED"/>
    <property type="match status" value="1"/>
</dbReference>
<comment type="subcellular location">
    <subcellularLocation>
        <location evidence="1">Membrane</location>
        <topology evidence="1">Single-pass membrane protein</topology>
    </subcellularLocation>
</comment>
<comment type="caution">
    <text evidence="9">The sequence shown here is derived from an EMBL/GenBank/DDBJ whole genome shotgun (WGS) entry which is preliminary data.</text>
</comment>
<sequence length="286" mass="31629">MSESQLTSLRQRLTSTSSLLLERSRVLSLGLPPSASSQNQITRNLSTIRSELANLSEVVELESSGLVVGSGLSSSLKRKGKEGALAAEVREMEEGYDRLIGMLEEDEVGREKAKTLRREEVKRKSSPSPSTTSQPPRIDTTPALAPTQTPPNVPSFNVEPPTPAVERPFRDDPDLEHDDEDDDGATPHEMLSQQQSLMDDQDERLNLLSHSINRQNTLSIQIGSELDIHNELLEDTDAQMDRTAARLGSARRRLDKVAHDAKQYGSTITIVVLIFILLVLIIVFKT</sequence>
<proteinExistence type="predicted"/>
<dbReference type="Proteomes" id="UP000193986">
    <property type="component" value="Unassembled WGS sequence"/>
</dbReference>
<dbReference type="AlphaFoldDB" id="A0A1Y2BF82"/>
<protein>
    <recommendedName>
        <fullName evidence="8">t-SNARE coiled-coil homology domain-containing protein</fullName>
    </recommendedName>
</protein>
<dbReference type="GO" id="GO:0005737">
    <property type="term" value="C:cytoplasm"/>
    <property type="evidence" value="ECO:0007669"/>
    <property type="project" value="UniProtKB-ARBA"/>
</dbReference>
<dbReference type="Pfam" id="PF05739">
    <property type="entry name" value="SNARE"/>
    <property type="match status" value="1"/>
</dbReference>
<accession>A0A1Y2BF82</accession>
<dbReference type="SMART" id="SM00397">
    <property type="entry name" value="t_SNARE"/>
    <property type="match status" value="1"/>
</dbReference>
<keyword evidence="5 7" id="KW-0472">Membrane</keyword>
<evidence type="ECO:0000256" key="2">
    <source>
        <dbReference type="ARBA" id="ARBA00022448"/>
    </source>
</evidence>
<dbReference type="PROSITE" id="PS50192">
    <property type="entry name" value="T_SNARE"/>
    <property type="match status" value="1"/>
</dbReference>
<dbReference type="OrthoDB" id="244190at2759"/>
<keyword evidence="10" id="KW-1185">Reference proteome</keyword>
<dbReference type="FunCoup" id="A0A1Y2BF82">
    <property type="interactions" value="14"/>
</dbReference>
<gene>
    <name evidence="9" type="ORF">BCR39DRAFT_520457</name>
</gene>
<evidence type="ECO:0000313" key="9">
    <source>
        <dbReference type="EMBL" id="ORY33498.1"/>
    </source>
</evidence>
<evidence type="ECO:0000256" key="4">
    <source>
        <dbReference type="ARBA" id="ARBA00022989"/>
    </source>
</evidence>
<evidence type="ECO:0000256" key="3">
    <source>
        <dbReference type="ARBA" id="ARBA00022692"/>
    </source>
</evidence>
<evidence type="ECO:0000256" key="1">
    <source>
        <dbReference type="ARBA" id="ARBA00004167"/>
    </source>
</evidence>
<dbReference type="STRING" id="71784.A0A1Y2BF82"/>